<keyword evidence="6" id="KW-0472">Membrane</keyword>
<feature type="region of interest" description="Disordered" evidence="5">
    <location>
        <begin position="30"/>
        <end position="69"/>
    </location>
</feature>
<dbReference type="InterPro" id="IPR027417">
    <property type="entry name" value="P-loop_NTPase"/>
</dbReference>
<reference evidence="10" key="1">
    <citation type="journal article" date="2019" name="Int. J. Syst. Evol. Microbiol.">
        <title>The Global Catalogue of Microorganisms (GCM) 10K type strain sequencing project: providing services to taxonomists for standard genome sequencing and annotation.</title>
        <authorList>
            <consortium name="The Broad Institute Genomics Platform"/>
            <consortium name="The Broad Institute Genome Sequencing Center for Infectious Disease"/>
            <person name="Wu L."/>
            <person name="Ma J."/>
        </authorList>
    </citation>
    <scope>NUCLEOTIDE SEQUENCE [LARGE SCALE GENOMIC DNA]</scope>
    <source>
        <strain evidence="10">CGMCC 1.5362</strain>
    </source>
</reference>
<evidence type="ECO:0000313" key="9">
    <source>
        <dbReference type="EMBL" id="GGK64309.1"/>
    </source>
</evidence>
<dbReference type="PROSITE" id="PS50901">
    <property type="entry name" value="FTSK"/>
    <property type="match status" value="1"/>
</dbReference>
<protein>
    <recommendedName>
        <fullName evidence="11">FHA domain-containing protein</fullName>
    </recommendedName>
</protein>
<evidence type="ECO:0000259" key="7">
    <source>
        <dbReference type="PROSITE" id="PS50006"/>
    </source>
</evidence>
<dbReference type="SUPFAM" id="SSF49879">
    <property type="entry name" value="SMAD/FHA domain"/>
    <property type="match status" value="1"/>
</dbReference>
<evidence type="ECO:0000259" key="8">
    <source>
        <dbReference type="PROSITE" id="PS50901"/>
    </source>
</evidence>
<dbReference type="Gene3D" id="2.60.200.20">
    <property type="match status" value="1"/>
</dbReference>
<dbReference type="PANTHER" id="PTHR22683">
    <property type="entry name" value="SPORULATION PROTEIN RELATED"/>
    <property type="match status" value="1"/>
</dbReference>
<dbReference type="InterPro" id="IPR000253">
    <property type="entry name" value="FHA_dom"/>
</dbReference>
<comment type="caution">
    <text evidence="9">The sequence shown here is derived from an EMBL/GenBank/DDBJ whole genome shotgun (WGS) entry which is preliminary data.</text>
</comment>
<dbReference type="CDD" id="cd00060">
    <property type="entry name" value="FHA"/>
    <property type="match status" value="1"/>
</dbReference>
<feature type="binding site" evidence="4">
    <location>
        <begin position="564"/>
        <end position="571"/>
    </location>
    <ligand>
        <name>ATP</name>
        <dbReference type="ChEBI" id="CHEBI:30616"/>
    </ligand>
</feature>
<evidence type="ECO:0000256" key="6">
    <source>
        <dbReference type="SAM" id="Phobius"/>
    </source>
</evidence>
<evidence type="ECO:0000313" key="10">
    <source>
        <dbReference type="Proteomes" id="UP000662111"/>
    </source>
</evidence>
<keyword evidence="6" id="KW-0812">Transmembrane</keyword>
<sequence length="1267" mass="132194">MVTAPGGRGPRHLIVRAPDTATVDDLHRTLGLPAPGGSVGHAPLRHGYAAGPAPSGTPPSGPAHLVVTAGPDAGASVPLRPGRWVTVGRAASCELAVDDPRLSRRHLRVRHERSGVVVQDLGSTNGLRWVGLSAAGPDGAPSTPTAMRAGVRGEPVPWPAGSGLEVGASRLELLLEPLPPAVGRDRGGRLLVTPWPRQPSPLPRQARFSTPPEPQRREVRAPSAWVWALPLLASVVVAGVLRMPMVLLFGLMAPTMVLGHHLGERRSARLDHVRAVRHRRRTQAVVDASAAQALTDELSTLRHRHPGLAGVVTSLVPRPTTGLWSRSVERPEVVIGEGEAPSGVELDGAPLQHAAAPLVLDLGEPVTVAGPRGVRDALVRGWILQLACGHSPAALSLAVERASLPGTQWDLLAWLPHTRRAPGVQTGTQVVWGGGDGLLLLDDLSQAPPASVQVLVESAVSAVLRRPGQEEVRFRPTLVSLPLARSLARRLAEVDADEGSGPRDGRHRTVALGDLLPWPVDADEVRRSWSSPQARLRTPIGTDDQGAPFEVDLARDGPHALVAGTTGSGKSELLRTLVTGLALRNPPSALALLLVDYKGGSSLGECASLPHCTGLVTDLDPHLAERVLVSLRAELQRRESVLARAGVRDVGDHVGADLPRLLVVVDEFRVLTEELPEFLTGLVRLAAVGRSLGVHLVLATQRPAGVVSADLRANVNLRIALRVRDASDSLDVLEAPDAAGIPEGVPGRALLRTGSAPPRGVHVAPAAPAAVSEPDESWHVEEVDGVWGGWAALHAAEGEGHVGSGLGALPDLLARVAADDGHRASRVWLPPLGTNVTAATTGVWAVADRPDEQRHEPLAWDAAGHVGVVGAPRSGRTTAARSLLAAAGAVWVYVVDPARGLAGSELSAHPGLRAYVGPHDPAHAARVLEVVNEVIDARLALGSGSRPPPVVLLVDGWDRFVDVYGDADRGRARDLALRVLRDGPAAGVVALLTGDRSLLLGTVASALPETWALRLNDRGDLALAGLRTHEVPTEQPPGRAVRTSDALVAQVLQPADDGPDARAPLGDPPPRVVTLPTGRRGPATTAWAVGGDGAEDLEVPPAPFLVLGPPGSGVSTTLAVLAAPDGAAVLHVGPEHVADPDEVVSRLGPAVTTLVVDDAHLVTGTRLEEVALAWAERGGRLLVGAELEASGSLFRGLVPYVARHRRGLVLQPGTAAHGSVLGVRLPVGDRPVPGRGVLVDRGRCTRVQVLPVSRPDGPPRPDPPACP</sequence>
<organism evidence="9 10">
    <name type="scientific">Ornithinimicrobium pekingense</name>
    <dbReference type="NCBI Taxonomy" id="384677"/>
    <lineage>
        <taxon>Bacteria</taxon>
        <taxon>Bacillati</taxon>
        <taxon>Actinomycetota</taxon>
        <taxon>Actinomycetes</taxon>
        <taxon>Micrococcales</taxon>
        <taxon>Ornithinimicrobiaceae</taxon>
        <taxon>Ornithinimicrobium</taxon>
    </lineage>
</organism>
<gene>
    <name evidence="9" type="ORF">GCM10011509_10850</name>
</gene>
<feature type="region of interest" description="Disordered" evidence="5">
    <location>
        <begin position="1055"/>
        <end position="1080"/>
    </location>
</feature>
<name>A0ABQ2F6F7_9MICO</name>
<dbReference type="Gene3D" id="3.40.50.300">
    <property type="entry name" value="P-loop containing nucleotide triphosphate hydrolases"/>
    <property type="match status" value="2"/>
</dbReference>
<keyword evidence="3 4" id="KW-0067">ATP-binding</keyword>
<keyword evidence="2 4" id="KW-0547">Nucleotide-binding</keyword>
<accession>A0ABQ2F6F7</accession>
<evidence type="ECO:0000256" key="5">
    <source>
        <dbReference type="SAM" id="MobiDB-lite"/>
    </source>
</evidence>
<evidence type="ECO:0008006" key="11">
    <source>
        <dbReference type="Google" id="ProtNLM"/>
    </source>
</evidence>
<evidence type="ECO:0000256" key="3">
    <source>
        <dbReference type="ARBA" id="ARBA00022840"/>
    </source>
</evidence>
<keyword evidence="6" id="KW-1133">Transmembrane helix</keyword>
<dbReference type="Pfam" id="PF16697">
    <property type="entry name" value="Yop-YscD_cpl"/>
    <property type="match status" value="1"/>
</dbReference>
<feature type="transmembrane region" description="Helical" evidence="6">
    <location>
        <begin position="224"/>
        <end position="241"/>
    </location>
</feature>
<evidence type="ECO:0000256" key="1">
    <source>
        <dbReference type="ARBA" id="ARBA00022553"/>
    </source>
</evidence>
<dbReference type="EMBL" id="BMLB01000002">
    <property type="protein sequence ID" value="GGK64309.1"/>
    <property type="molecule type" value="Genomic_DNA"/>
</dbReference>
<dbReference type="InterPro" id="IPR002543">
    <property type="entry name" value="FtsK_dom"/>
</dbReference>
<dbReference type="Pfam" id="PF01580">
    <property type="entry name" value="FtsK_SpoIIIE"/>
    <property type="match status" value="1"/>
</dbReference>
<feature type="domain" description="FHA" evidence="7">
    <location>
        <begin position="85"/>
        <end position="126"/>
    </location>
</feature>
<dbReference type="InterPro" id="IPR003593">
    <property type="entry name" value="AAA+_ATPase"/>
</dbReference>
<feature type="region of interest" description="Disordered" evidence="5">
    <location>
        <begin position="191"/>
        <end position="215"/>
    </location>
</feature>
<dbReference type="SMART" id="SM00382">
    <property type="entry name" value="AAA"/>
    <property type="match status" value="3"/>
</dbReference>
<feature type="domain" description="FtsK" evidence="8">
    <location>
        <begin position="546"/>
        <end position="730"/>
    </location>
</feature>
<dbReference type="SUPFAM" id="SSF52540">
    <property type="entry name" value="P-loop containing nucleoside triphosphate hydrolases"/>
    <property type="match status" value="2"/>
</dbReference>
<keyword evidence="1" id="KW-0597">Phosphoprotein</keyword>
<keyword evidence="10" id="KW-1185">Reference proteome</keyword>
<proteinExistence type="predicted"/>
<dbReference type="InterPro" id="IPR008984">
    <property type="entry name" value="SMAD_FHA_dom_sf"/>
</dbReference>
<dbReference type="RefSeq" id="WP_022920426.1">
    <property type="nucleotide sequence ID" value="NZ_BMLB01000002.1"/>
</dbReference>
<dbReference type="PROSITE" id="PS50006">
    <property type="entry name" value="FHA_DOMAIN"/>
    <property type="match status" value="1"/>
</dbReference>
<dbReference type="Proteomes" id="UP000662111">
    <property type="component" value="Unassembled WGS sequence"/>
</dbReference>
<dbReference type="InterPro" id="IPR032030">
    <property type="entry name" value="YscD_cytoplasmic_dom"/>
</dbReference>
<dbReference type="CDD" id="cd01127">
    <property type="entry name" value="TrwB_TraG_TraD_VirD4"/>
    <property type="match status" value="1"/>
</dbReference>
<dbReference type="SMART" id="SM00240">
    <property type="entry name" value="FHA"/>
    <property type="match status" value="1"/>
</dbReference>
<evidence type="ECO:0000256" key="4">
    <source>
        <dbReference type="PROSITE-ProRule" id="PRU00289"/>
    </source>
</evidence>
<dbReference type="PANTHER" id="PTHR22683:SF1">
    <property type="entry name" value="TYPE VII SECRETION SYSTEM PROTEIN ESSC"/>
    <property type="match status" value="1"/>
</dbReference>
<dbReference type="InterPro" id="IPR050206">
    <property type="entry name" value="FtsK/SpoIIIE/SftA"/>
</dbReference>
<evidence type="ECO:0000256" key="2">
    <source>
        <dbReference type="ARBA" id="ARBA00022741"/>
    </source>
</evidence>